<sequence>MPTTRDHVLRGGLACAALLSLSTMTACSGDDPAPAGKGGRVATISGAPSTPAGAEQQGAMLRIDMTEADRKAVYDVYYACLEGHGVRMQEKFPGGPKVPTQEKKDNPEGYHACDAKEPYLDPLLDKTRNPKYADQFRNWLTCMNSKGVEVSGNWDDEFLKFGKRRAGIDGQEYLRIYRECDMASFKP</sequence>
<name>A0A2T0S1M4_9ACTN</name>
<dbReference type="EMBL" id="PVZG01000011">
    <property type="protein sequence ID" value="PRY27317.1"/>
    <property type="molecule type" value="Genomic_DNA"/>
</dbReference>
<gene>
    <name evidence="3" type="ORF">CLV70_111284</name>
</gene>
<proteinExistence type="predicted"/>
<dbReference type="AlphaFoldDB" id="A0A2T0S1M4"/>
<dbReference type="Proteomes" id="UP000239209">
    <property type="component" value="Unassembled WGS sequence"/>
</dbReference>
<feature type="signal peptide" evidence="2">
    <location>
        <begin position="1"/>
        <end position="28"/>
    </location>
</feature>
<evidence type="ECO:0000313" key="3">
    <source>
        <dbReference type="EMBL" id="PRY27317.1"/>
    </source>
</evidence>
<dbReference type="RefSeq" id="WP_146164132.1">
    <property type="nucleotide sequence ID" value="NZ_PVZG01000011.1"/>
</dbReference>
<evidence type="ECO:0008006" key="5">
    <source>
        <dbReference type="Google" id="ProtNLM"/>
    </source>
</evidence>
<dbReference type="PROSITE" id="PS51257">
    <property type="entry name" value="PROKAR_LIPOPROTEIN"/>
    <property type="match status" value="1"/>
</dbReference>
<feature type="region of interest" description="Disordered" evidence="1">
    <location>
        <begin position="31"/>
        <end position="55"/>
    </location>
</feature>
<comment type="caution">
    <text evidence="3">The sequence shown here is derived from an EMBL/GenBank/DDBJ whole genome shotgun (WGS) entry which is preliminary data.</text>
</comment>
<evidence type="ECO:0000256" key="2">
    <source>
        <dbReference type="SAM" id="SignalP"/>
    </source>
</evidence>
<feature type="chain" id="PRO_5038598959" description="Lipoprotein" evidence="2">
    <location>
        <begin position="29"/>
        <end position="187"/>
    </location>
</feature>
<keyword evidence="2" id="KW-0732">Signal</keyword>
<protein>
    <recommendedName>
        <fullName evidence="5">Lipoprotein</fullName>
    </recommendedName>
</protein>
<evidence type="ECO:0000313" key="4">
    <source>
        <dbReference type="Proteomes" id="UP000239209"/>
    </source>
</evidence>
<keyword evidence="4" id="KW-1185">Reference proteome</keyword>
<dbReference type="OrthoDB" id="3401652at2"/>
<reference evidence="3 4" key="1">
    <citation type="submission" date="2018-03" db="EMBL/GenBank/DDBJ databases">
        <title>Genomic Encyclopedia of Archaeal and Bacterial Type Strains, Phase II (KMG-II): from individual species to whole genera.</title>
        <authorList>
            <person name="Goeker M."/>
        </authorList>
    </citation>
    <scope>NUCLEOTIDE SEQUENCE [LARGE SCALE GENOMIC DNA]</scope>
    <source>
        <strain evidence="3 4">DSM 45348</strain>
    </source>
</reference>
<evidence type="ECO:0000256" key="1">
    <source>
        <dbReference type="SAM" id="MobiDB-lite"/>
    </source>
</evidence>
<accession>A0A2T0S1M4</accession>
<organism evidence="3 4">
    <name type="scientific">Pseudosporangium ferrugineum</name>
    <dbReference type="NCBI Taxonomy" id="439699"/>
    <lineage>
        <taxon>Bacteria</taxon>
        <taxon>Bacillati</taxon>
        <taxon>Actinomycetota</taxon>
        <taxon>Actinomycetes</taxon>
        <taxon>Micromonosporales</taxon>
        <taxon>Micromonosporaceae</taxon>
        <taxon>Pseudosporangium</taxon>
    </lineage>
</organism>